<dbReference type="KEGG" id="glj:GKIL_3376"/>
<dbReference type="PANTHER" id="PTHR32060:SF30">
    <property type="entry name" value="CARBOXY-TERMINAL PROCESSING PROTEASE CTPA"/>
    <property type="match status" value="1"/>
</dbReference>
<feature type="signal peptide" evidence="7">
    <location>
        <begin position="1"/>
        <end position="24"/>
    </location>
</feature>
<evidence type="ECO:0000256" key="1">
    <source>
        <dbReference type="ARBA" id="ARBA00009179"/>
    </source>
</evidence>
<dbReference type="GO" id="GO:0007165">
    <property type="term" value="P:signal transduction"/>
    <property type="evidence" value="ECO:0007669"/>
    <property type="project" value="TreeGrafter"/>
</dbReference>
<feature type="domain" description="PDZ" evidence="8">
    <location>
        <begin position="108"/>
        <end position="178"/>
    </location>
</feature>
<dbReference type="SUPFAM" id="SSF52096">
    <property type="entry name" value="ClpP/crotonase"/>
    <property type="match status" value="1"/>
</dbReference>
<evidence type="ECO:0000256" key="6">
    <source>
        <dbReference type="SAM" id="MobiDB-lite"/>
    </source>
</evidence>
<dbReference type="NCBIfam" id="TIGR00225">
    <property type="entry name" value="prc"/>
    <property type="match status" value="1"/>
</dbReference>
<dbReference type="EMBL" id="CP003587">
    <property type="protein sequence ID" value="AGY59622.1"/>
    <property type="molecule type" value="Genomic_DNA"/>
</dbReference>
<organism evidence="9 10">
    <name type="scientific">Gloeobacter kilaueensis (strain ATCC BAA-2537 / CCAP 1431/1 / ULC 316 / JS1)</name>
    <dbReference type="NCBI Taxonomy" id="1183438"/>
    <lineage>
        <taxon>Bacteria</taxon>
        <taxon>Bacillati</taxon>
        <taxon>Cyanobacteriota</taxon>
        <taxon>Cyanophyceae</taxon>
        <taxon>Gloeobacterales</taxon>
        <taxon>Gloeobacteraceae</taxon>
        <taxon>Gloeobacter</taxon>
    </lineage>
</organism>
<feature type="region of interest" description="Disordered" evidence="6">
    <location>
        <begin position="415"/>
        <end position="439"/>
    </location>
</feature>
<dbReference type="CDD" id="cd07560">
    <property type="entry name" value="Peptidase_S41_CPP"/>
    <property type="match status" value="1"/>
</dbReference>
<dbReference type="eggNOG" id="COG0793">
    <property type="taxonomic scope" value="Bacteria"/>
</dbReference>
<dbReference type="GO" id="GO:0004252">
    <property type="term" value="F:serine-type endopeptidase activity"/>
    <property type="evidence" value="ECO:0007669"/>
    <property type="project" value="UniProtKB-EC"/>
</dbReference>
<dbReference type="Gene3D" id="3.90.226.10">
    <property type="entry name" value="2-enoyl-CoA Hydratase, Chain A, domain 1"/>
    <property type="match status" value="1"/>
</dbReference>
<dbReference type="CDD" id="cd06782">
    <property type="entry name" value="cpPDZ_CPP-like"/>
    <property type="match status" value="1"/>
</dbReference>
<keyword evidence="10" id="KW-1185">Reference proteome</keyword>
<evidence type="ECO:0000259" key="8">
    <source>
        <dbReference type="PROSITE" id="PS50106"/>
    </source>
</evidence>
<dbReference type="PANTHER" id="PTHR32060">
    <property type="entry name" value="TAIL-SPECIFIC PROTEASE"/>
    <property type="match status" value="1"/>
</dbReference>
<evidence type="ECO:0000256" key="4">
    <source>
        <dbReference type="ARBA" id="ARBA00022825"/>
    </source>
</evidence>
<keyword evidence="4 5" id="KW-0720">Serine protease</keyword>
<dbReference type="HOGENOM" id="CLU_017295_0_0_3"/>
<keyword evidence="3 5" id="KW-0378">Hydrolase</keyword>
<dbReference type="GO" id="GO:0006508">
    <property type="term" value="P:proteolysis"/>
    <property type="evidence" value="ECO:0007669"/>
    <property type="project" value="UniProtKB-KW"/>
</dbReference>
<dbReference type="STRING" id="1183438.GKIL_3376"/>
<dbReference type="InterPro" id="IPR036034">
    <property type="entry name" value="PDZ_sf"/>
</dbReference>
<dbReference type="InterPro" id="IPR029045">
    <property type="entry name" value="ClpP/crotonase-like_dom_sf"/>
</dbReference>
<dbReference type="Pfam" id="PF00595">
    <property type="entry name" value="PDZ"/>
    <property type="match status" value="1"/>
</dbReference>
<evidence type="ECO:0000256" key="5">
    <source>
        <dbReference type="RuleBase" id="RU004404"/>
    </source>
</evidence>
<feature type="chain" id="PRO_5004663771" evidence="7">
    <location>
        <begin position="25"/>
        <end position="439"/>
    </location>
</feature>
<reference evidence="9 10" key="1">
    <citation type="journal article" date="2013" name="PLoS ONE">
        <title>Cultivation and Complete Genome Sequencing of Gloeobacter kilaueensis sp. nov., from a Lava Cave in Kilauea Caldera, Hawai'i.</title>
        <authorList>
            <person name="Saw J.H."/>
            <person name="Schatz M."/>
            <person name="Brown M.V."/>
            <person name="Kunkel D.D."/>
            <person name="Foster J.S."/>
            <person name="Shick H."/>
            <person name="Christensen S."/>
            <person name="Hou S."/>
            <person name="Wan X."/>
            <person name="Donachie S.P."/>
        </authorList>
    </citation>
    <scope>NUCLEOTIDE SEQUENCE [LARGE SCALE GENOMIC DNA]</scope>
    <source>
        <strain evidence="10">JS</strain>
    </source>
</reference>
<dbReference type="SMART" id="SM00245">
    <property type="entry name" value="TSPc"/>
    <property type="match status" value="1"/>
</dbReference>
<comment type="similarity">
    <text evidence="1 5">Belongs to the peptidase S41A family.</text>
</comment>
<dbReference type="Gene3D" id="2.30.42.10">
    <property type="match status" value="1"/>
</dbReference>
<sequence>MSRQQRWLWLFLVWLALLSTPVLAQSQATTTLRKLSLQDTPKALVDEVWQTVDREFADHSFNNLDWQQVRRDLLAREYTSREDAYQVLRTTLKKLGDPYTRFLTPREYQNLLEQTNGEWIGIGMTLGTNEDTGAPVIVRVFPDSPASGAGLQLKDQLLAVDGQSVAGLSLDAVTQRIRGDKDTTVTLALLRGGSQKLTVTLKRSPIELPVVSAQLKQEGLYKIGYLRLEEFSGKAPAEMRTAIERLKGEGAQGWILDLRGNPGGRVDAAAEITSLLMQQGTIVMATNRNGERETLQADRRAITGLPLVVLVDRGSASASEIVAGALQDNRRARLVGTITFGKGVIQQMNTLSDGSGLNVTIARYQTPAGREIHKKGLVPDVLVPMAEGLRQQLVATDAFAGDADTQYRRAVSELTGQLQPSAPGASTLEAGKSEANPIH</sequence>
<keyword evidence="2 5" id="KW-0645">Protease</keyword>
<dbReference type="EC" id="3.4.21.102" evidence="9"/>
<dbReference type="InterPro" id="IPR001478">
    <property type="entry name" value="PDZ"/>
</dbReference>
<dbReference type="InterPro" id="IPR005151">
    <property type="entry name" value="Tail-specific_protease"/>
</dbReference>
<dbReference type="InterPro" id="IPR004447">
    <property type="entry name" value="Peptidase_S41A"/>
</dbReference>
<dbReference type="GO" id="GO:0030288">
    <property type="term" value="C:outer membrane-bounded periplasmic space"/>
    <property type="evidence" value="ECO:0007669"/>
    <property type="project" value="TreeGrafter"/>
</dbReference>
<keyword evidence="7" id="KW-0732">Signal</keyword>
<protein>
    <submittedName>
        <fullName evidence="9">Carboxyl-terminal protease</fullName>
        <ecNumber evidence="9">3.4.21.102</ecNumber>
    </submittedName>
</protein>
<dbReference type="SMART" id="SM00228">
    <property type="entry name" value="PDZ"/>
    <property type="match status" value="1"/>
</dbReference>
<dbReference type="OrthoDB" id="9812068at2"/>
<evidence type="ECO:0000256" key="3">
    <source>
        <dbReference type="ARBA" id="ARBA00022801"/>
    </source>
</evidence>
<dbReference type="Proteomes" id="UP000017396">
    <property type="component" value="Chromosome"/>
</dbReference>
<name>U5QKV8_GLOK1</name>
<evidence type="ECO:0000256" key="7">
    <source>
        <dbReference type="SAM" id="SignalP"/>
    </source>
</evidence>
<dbReference type="PATRIC" id="fig|1183438.3.peg.3314"/>
<evidence type="ECO:0000313" key="9">
    <source>
        <dbReference type="EMBL" id="AGY59622.1"/>
    </source>
</evidence>
<dbReference type="AlphaFoldDB" id="U5QKV8"/>
<accession>U5QKV8</accession>
<dbReference type="SUPFAM" id="SSF50156">
    <property type="entry name" value="PDZ domain-like"/>
    <property type="match status" value="1"/>
</dbReference>
<gene>
    <name evidence="9" type="primary">prc</name>
    <name evidence="9" type="ORF">GKIL_3376</name>
</gene>
<evidence type="ECO:0000313" key="10">
    <source>
        <dbReference type="Proteomes" id="UP000017396"/>
    </source>
</evidence>
<dbReference type="Gene3D" id="3.30.750.44">
    <property type="match status" value="1"/>
</dbReference>
<evidence type="ECO:0000256" key="2">
    <source>
        <dbReference type="ARBA" id="ARBA00022670"/>
    </source>
</evidence>
<dbReference type="RefSeq" id="WP_023174911.1">
    <property type="nucleotide sequence ID" value="NC_022600.1"/>
</dbReference>
<proteinExistence type="inferred from homology"/>
<dbReference type="PROSITE" id="PS50106">
    <property type="entry name" value="PDZ"/>
    <property type="match status" value="1"/>
</dbReference>
<dbReference type="Pfam" id="PF03572">
    <property type="entry name" value="Peptidase_S41"/>
    <property type="match status" value="1"/>
</dbReference>